<dbReference type="CDD" id="cd01166">
    <property type="entry name" value="KdgK"/>
    <property type="match status" value="1"/>
</dbReference>
<dbReference type="InterPro" id="IPR002139">
    <property type="entry name" value="Ribo/fructo_kinase"/>
</dbReference>
<dbReference type="GO" id="GO:0042840">
    <property type="term" value="P:D-glucuronate catabolic process"/>
    <property type="evidence" value="ECO:0007669"/>
    <property type="project" value="TreeGrafter"/>
</dbReference>
<dbReference type="GO" id="GO:0006974">
    <property type="term" value="P:DNA damage response"/>
    <property type="evidence" value="ECO:0007669"/>
    <property type="project" value="TreeGrafter"/>
</dbReference>
<keyword evidence="6" id="KW-1185">Reference proteome</keyword>
<dbReference type="AlphaFoldDB" id="A0A4R3M9N7"/>
<keyword evidence="3 5" id="KW-0418">Kinase</keyword>
<dbReference type="PANTHER" id="PTHR43085">
    <property type="entry name" value="HEXOKINASE FAMILY MEMBER"/>
    <property type="match status" value="1"/>
</dbReference>
<dbReference type="Gene3D" id="3.40.1190.20">
    <property type="match status" value="1"/>
</dbReference>
<evidence type="ECO:0000256" key="3">
    <source>
        <dbReference type="ARBA" id="ARBA00022777"/>
    </source>
</evidence>
<sequence length="315" mass="32851">MQPDIICLGEPMLEFNQQPDGRYLAGHGGDTSNTAIAAARQGARVGYLTHLGADAFGDSFMALWAAEGVDASHVVRRRDAHTGIYFVTHGPEGHVFSYLRAGSAASRMTAADIPADYIAGARILHVSGISQAISDSAADAVFRAIEIARAAGTKVSYDTNLRLKLWPLPRARAIIHAAMRDCDIALPGRDDAEQLTGYSDPDRIADFYLELGAAIVALTLGADGTLVATPAERRRVPARRVQPVDATAAGDTFDGAFLAELVAGRDPFAAAEYANAAAALSTQGYGAVAPMPRREAVQAFLAGDGGGGGRSGEAG</sequence>
<evidence type="ECO:0000259" key="4">
    <source>
        <dbReference type="Pfam" id="PF00294"/>
    </source>
</evidence>
<dbReference type="InterPro" id="IPR011611">
    <property type="entry name" value="PfkB_dom"/>
</dbReference>
<dbReference type="InterPro" id="IPR029056">
    <property type="entry name" value="Ribokinase-like"/>
</dbReference>
<dbReference type="RefSeq" id="WP_132807040.1">
    <property type="nucleotide sequence ID" value="NZ_SMAK01000007.1"/>
</dbReference>
<dbReference type="GO" id="GO:0008673">
    <property type="term" value="F:2-dehydro-3-deoxygluconokinase activity"/>
    <property type="evidence" value="ECO:0007669"/>
    <property type="project" value="TreeGrafter"/>
</dbReference>
<dbReference type="GO" id="GO:0005829">
    <property type="term" value="C:cytosol"/>
    <property type="evidence" value="ECO:0007669"/>
    <property type="project" value="TreeGrafter"/>
</dbReference>
<evidence type="ECO:0000313" key="6">
    <source>
        <dbReference type="Proteomes" id="UP000295678"/>
    </source>
</evidence>
<evidence type="ECO:0000256" key="2">
    <source>
        <dbReference type="ARBA" id="ARBA00022679"/>
    </source>
</evidence>
<dbReference type="Pfam" id="PF00294">
    <property type="entry name" value="PfkB"/>
    <property type="match status" value="1"/>
</dbReference>
<dbReference type="SUPFAM" id="SSF53613">
    <property type="entry name" value="Ribokinase-like"/>
    <property type="match status" value="1"/>
</dbReference>
<dbReference type="EMBL" id="SMAK01000007">
    <property type="protein sequence ID" value="TCT09333.1"/>
    <property type="molecule type" value="Genomic_DNA"/>
</dbReference>
<comment type="similarity">
    <text evidence="1">Belongs to the carbohydrate kinase PfkB family.</text>
</comment>
<evidence type="ECO:0000313" key="5">
    <source>
        <dbReference type="EMBL" id="TCT09333.1"/>
    </source>
</evidence>
<organism evidence="5 6">
    <name type="scientific">Tepidamorphus gemmatus</name>
    <dbReference type="NCBI Taxonomy" id="747076"/>
    <lineage>
        <taxon>Bacteria</taxon>
        <taxon>Pseudomonadati</taxon>
        <taxon>Pseudomonadota</taxon>
        <taxon>Alphaproteobacteria</taxon>
        <taxon>Hyphomicrobiales</taxon>
        <taxon>Tepidamorphaceae</taxon>
        <taxon>Tepidamorphus</taxon>
    </lineage>
</organism>
<evidence type="ECO:0000256" key="1">
    <source>
        <dbReference type="ARBA" id="ARBA00010688"/>
    </source>
</evidence>
<name>A0A4R3M9N7_9HYPH</name>
<dbReference type="PRINTS" id="PR00990">
    <property type="entry name" value="RIBOKINASE"/>
</dbReference>
<keyword evidence="2" id="KW-0808">Transferase</keyword>
<comment type="caution">
    <text evidence="5">The sequence shown here is derived from an EMBL/GenBank/DDBJ whole genome shotgun (WGS) entry which is preliminary data.</text>
</comment>
<dbReference type="GO" id="GO:0019698">
    <property type="term" value="P:D-galacturonate catabolic process"/>
    <property type="evidence" value="ECO:0007669"/>
    <property type="project" value="TreeGrafter"/>
</dbReference>
<dbReference type="InterPro" id="IPR050306">
    <property type="entry name" value="PfkB_Carbo_kinase"/>
</dbReference>
<dbReference type="PANTHER" id="PTHR43085:SF15">
    <property type="entry name" value="2-DEHYDRO-3-DEOXYGLUCONOKINASE"/>
    <property type="match status" value="1"/>
</dbReference>
<accession>A0A4R3M9N7</accession>
<dbReference type="OrthoDB" id="9776822at2"/>
<feature type="domain" description="Carbohydrate kinase PfkB" evidence="4">
    <location>
        <begin position="22"/>
        <end position="292"/>
    </location>
</feature>
<gene>
    <name evidence="5" type="ORF">EDC22_107181</name>
</gene>
<protein>
    <submittedName>
        <fullName evidence="5">2-keto-3-deoxygluconate kinase</fullName>
    </submittedName>
</protein>
<reference evidence="5 6" key="1">
    <citation type="submission" date="2019-03" db="EMBL/GenBank/DDBJ databases">
        <title>Genomic Encyclopedia of Type Strains, Phase IV (KMG-IV): sequencing the most valuable type-strain genomes for metagenomic binning, comparative biology and taxonomic classification.</title>
        <authorList>
            <person name="Goeker M."/>
        </authorList>
    </citation>
    <scope>NUCLEOTIDE SEQUENCE [LARGE SCALE GENOMIC DNA]</scope>
    <source>
        <strain evidence="5 6">DSM 19345</strain>
    </source>
</reference>
<proteinExistence type="inferred from homology"/>
<dbReference type="Proteomes" id="UP000295678">
    <property type="component" value="Unassembled WGS sequence"/>
</dbReference>